<dbReference type="InterPro" id="IPR003156">
    <property type="entry name" value="DHHA1_dom"/>
</dbReference>
<dbReference type="InterPro" id="IPR038763">
    <property type="entry name" value="DHH_sf"/>
</dbReference>
<accession>A0A2M7R8D2</accession>
<dbReference type="GO" id="GO:0003676">
    <property type="term" value="F:nucleic acid binding"/>
    <property type="evidence" value="ECO:0007669"/>
    <property type="project" value="InterPro"/>
</dbReference>
<organism evidence="3 4">
    <name type="scientific">Candidatus Nealsonbacteria bacterium CG_4_10_14_0_8_um_filter_35_10</name>
    <dbReference type="NCBI Taxonomy" id="1974683"/>
    <lineage>
        <taxon>Bacteria</taxon>
        <taxon>Candidatus Nealsoniibacteriota</taxon>
    </lineage>
</organism>
<evidence type="ECO:0008006" key="5">
    <source>
        <dbReference type="Google" id="ProtNLM"/>
    </source>
</evidence>
<dbReference type="PANTHER" id="PTHR30255">
    <property type="entry name" value="SINGLE-STRANDED-DNA-SPECIFIC EXONUCLEASE RECJ"/>
    <property type="match status" value="1"/>
</dbReference>
<dbReference type="EMBL" id="PFLX01000040">
    <property type="protein sequence ID" value="PIY90793.1"/>
    <property type="molecule type" value="Genomic_DNA"/>
</dbReference>
<gene>
    <name evidence="3" type="ORF">COY72_01610</name>
</gene>
<dbReference type="Pfam" id="PF01368">
    <property type="entry name" value="DHH"/>
    <property type="match status" value="1"/>
</dbReference>
<dbReference type="SUPFAM" id="SSF64182">
    <property type="entry name" value="DHH phosphoesterases"/>
    <property type="match status" value="1"/>
</dbReference>
<dbReference type="InterPro" id="IPR001667">
    <property type="entry name" value="DDH_dom"/>
</dbReference>
<proteinExistence type="predicted"/>
<dbReference type="PANTHER" id="PTHR30255:SF2">
    <property type="entry name" value="SINGLE-STRANDED-DNA-SPECIFIC EXONUCLEASE RECJ"/>
    <property type="match status" value="1"/>
</dbReference>
<protein>
    <recommendedName>
        <fullName evidence="5">Single-stranded-DNA-specific exonuclease RecJ</fullName>
    </recommendedName>
</protein>
<feature type="domain" description="DDH" evidence="1">
    <location>
        <begin position="22"/>
        <end position="179"/>
    </location>
</feature>
<evidence type="ECO:0000313" key="3">
    <source>
        <dbReference type="EMBL" id="PIY90793.1"/>
    </source>
</evidence>
<dbReference type="Proteomes" id="UP000230055">
    <property type="component" value="Unassembled WGS sequence"/>
</dbReference>
<comment type="caution">
    <text evidence="3">The sequence shown here is derived from an EMBL/GenBank/DDBJ whole genome shotgun (WGS) entry which is preliminary data.</text>
</comment>
<feature type="domain" description="DHHA1" evidence="2">
    <location>
        <begin position="298"/>
        <end position="378"/>
    </location>
</feature>
<name>A0A2M7R8D2_9BACT</name>
<evidence type="ECO:0000259" key="1">
    <source>
        <dbReference type="Pfam" id="PF01368"/>
    </source>
</evidence>
<dbReference type="Pfam" id="PF02272">
    <property type="entry name" value="DHHA1"/>
    <property type="match status" value="1"/>
</dbReference>
<dbReference type="GO" id="GO:0004527">
    <property type="term" value="F:exonuclease activity"/>
    <property type="evidence" value="ECO:0007669"/>
    <property type="project" value="UniProtKB-KW"/>
</dbReference>
<dbReference type="InterPro" id="IPR051673">
    <property type="entry name" value="SSDNA_exonuclease_RecJ"/>
</dbReference>
<evidence type="ECO:0000313" key="4">
    <source>
        <dbReference type="Proteomes" id="UP000230055"/>
    </source>
</evidence>
<reference evidence="4" key="1">
    <citation type="submission" date="2017-09" db="EMBL/GenBank/DDBJ databases">
        <title>Depth-based differentiation of microbial function through sediment-hosted aquifers and enrichment of novel symbionts in the deep terrestrial subsurface.</title>
        <authorList>
            <person name="Probst A.J."/>
            <person name="Ladd B."/>
            <person name="Jarett J.K."/>
            <person name="Geller-Mcgrath D.E."/>
            <person name="Sieber C.M.K."/>
            <person name="Emerson J.B."/>
            <person name="Anantharaman K."/>
            <person name="Thomas B.C."/>
            <person name="Malmstrom R."/>
            <person name="Stieglmeier M."/>
            <person name="Klingl A."/>
            <person name="Woyke T."/>
            <person name="Ryan C.M."/>
            <person name="Banfield J.F."/>
        </authorList>
    </citation>
    <scope>NUCLEOTIDE SEQUENCE [LARGE SCALE GENOMIC DNA]</scope>
</reference>
<dbReference type="Gene3D" id="3.10.310.30">
    <property type="match status" value="1"/>
</dbReference>
<evidence type="ECO:0000259" key="2">
    <source>
        <dbReference type="Pfam" id="PF02272"/>
    </source>
</evidence>
<dbReference type="Gene3D" id="3.90.1640.30">
    <property type="match status" value="1"/>
</dbReference>
<dbReference type="AlphaFoldDB" id="A0A2M7R8D2"/>
<sequence>MEIKNLKKAAERIKKAIKNEEKIILYGDADLDGVTTTIILKETIENVAAIYQAHKNLCVSVYFPDREKEGYGLTKEALFILKERAPALLITLDLGISNFEEILLAKKLGFEIIIVDHHEILDKLPQAHIIVDPKQEGDGSSLQYLATVGIVYKLSEILFENKMSSELKQNFLELVALGTIADMMPREEENEIMIAEGLRSIENSWRPGIRAFFEKKEFENYNVFQKVSKLISLLNVRDLENQLPASYRLLTASSFEEIKNILDILIEKSFERKRKIEEIREEIERRISEKDPLIFEGDPSWELILLGSVASNISQRYQKPVFLFKKGEKESQGTARTAKDFDLVKAMKSCKMLLETYGGHAPAAGFRIKNENLEHFKKCLLRNYEIFTPQK</sequence>